<evidence type="ECO:0000313" key="13">
    <source>
        <dbReference type="Proteomes" id="UP000323129"/>
    </source>
</evidence>
<evidence type="ECO:0000313" key="11">
    <source>
        <dbReference type="Proteomes" id="UP000281725"/>
    </source>
</evidence>
<evidence type="ECO:0000313" key="10">
    <source>
        <dbReference type="Proteomes" id="UP000267614"/>
    </source>
</evidence>
<dbReference type="OrthoDB" id="5591804at2"/>
<dbReference type="EMBL" id="SSUX01000007">
    <property type="protein sequence ID" value="THJ45265.1"/>
    <property type="molecule type" value="Genomic_DNA"/>
</dbReference>
<dbReference type="Proteomes" id="UP000076809">
    <property type="component" value="Chromosome"/>
</dbReference>
<dbReference type="Proteomes" id="UP000281725">
    <property type="component" value="Unassembled WGS sequence"/>
</dbReference>
<dbReference type="Proteomes" id="UP000439123">
    <property type="component" value="Unassembled WGS sequence"/>
</dbReference>
<evidence type="ECO:0000313" key="2">
    <source>
        <dbReference type="EMBL" id="ANB55076.1"/>
    </source>
</evidence>
<keyword evidence="13" id="KW-1185">Reference proteome</keyword>
<dbReference type="Proteomes" id="UP000309618">
    <property type="component" value="Unassembled WGS sequence"/>
</dbReference>
<dbReference type="Proteomes" id="UP000796104">
    <property type="component" value="Unassembled WGS sequence"/>
</dbReference>
<dbReference type="EMBL" id="PDXJ01000018">
    <property type="protein sequence ID" value="TND53240.1"/>
    <property type="molecule type" value="Genomic_DNA"/>
</dbReference>
<reference evidence="6" key="3">
    <citation type="submission" date="2017-10" db="EMBL/GenBank/DDBJ databases">
        <authorList>
            <person name="Colston S.M."/>
            <person name="Graf J."/>
        </authorList>
    </citation>
    <scope>NUCLEOTIDE SEQUENCE</scope>
    <source>
        <strain evidence="6">BAQ071013-135</strain>
    </source>
</reference>
<gene>
    <name evidence="8" type="ORF">AERO8C_170065</name>
    <name evidence="6" type="ORF">CF123_13455</name>
    <name evidence="7" type="ORF">CJF24_18955</name>
    <name evidence="4" type="ORF">D6R50_02800</name>
    <name evidence="5" type="ORF">E8Q35_11810</name>
    <name evidence="3" type="ORF">EFI48_10590</name>
    <name evidence="2" type="ORF">WM43_01075</name>
</gene>
<evidence type="ECO:0000313" key="5">
    <source>
        <dbReference type="EMBL" id="THJ45265.1"/>
    </source>
</evidence>
<dbReference type="EMBL" id="RAWX01000001">
    <property type="protein sequence ID" value="RKJ92236.1"/>
    <property type="molecule type" value="Genomic_DNA"/>
</dbReference>
<reference evidence="7 13" key="2">
    <citation type="submission" date="2017-08" db="EMBL/GenBank/DDBJ databases">
        <title>Aeromonas veronii bv sobria strain NS22 whole genome sequencing.</title>
        <authorList>
            <person name="Katharios P."/>
            <person name="Ha V.Q."/>
            <person name="Smyrli M."/>
        </authorList>
    </citation>
    <scope>NUCLEOTIDE SEQUENCE [LARGE SCALE GENOMIC DNA]</scope>
    <source>
        <strain evidence="7 13">NS22</strain>
    </source>
</reference>
<reference evidence="8 14" key="8">
    <citation type="submission" date="2019-10" db="EMBL/GenBank/DDBJ databases">
        <authorList>
            <person name="Karimi E."/>
        </authorList>
    </citation>
    <scope>NUCLEOTIDE SEQUENCE [LARGE SCALE GENOMIC DNA]</scope>
    <source>
        <strain evidence="8">Aeromonas sp. 8C</strain>
    </source>
</reference>
<name>A0A0T6T4D1_AERVE</name>
<evidence type="ECO:0000313" key="6">
    <source>
        <dbReference type="EMBL" id="TND53240.1"/>
    </source>
</evidence>
<reference evidence="3 10" key="5">
    <citation type="submission" date="2018-11" db="EMBL/GenBank/DDBJ databases">
        <title>Complete genome sequence of multidrug-resistant Aeromonas veronii strain MS-18-37.</title>
        <authorList>
            <person name="Abdelhamed H."/>
            <person name="Lawrence M."/>
            <person name="Waldbieser G."/>
        </authorList>
    </citation>
    <scope>NUCLEOTIDE SEQUENCE [LARGE SCALE GENOMIC DNA]</scope>
    <source>
        <strain evidence="3 10">MS-18-37</strain>
    </source>
</reference>
<dbReference type="AlphaFoldDB" id="A0A0T6T4D1"/>
<reference evidence="4 11" key="4">
    <citation type="submission" date="2018-09" db="EMBL/GenBank/DDBJ databases">
        <title>Genome sequencing of Aeromonas veronii MS-17-88.</title>
        <authorList>
            <person name="Tekedar H.C."/>
            <person name="Arick M.A."/>
            <person name="Hsu C.-Y."/>
            <person name="Thrash A."/>
            <person name="Karsi A."/>
            <person name="Lawrence M.L."/>
            <person name="Abdelhamed H."/>
        </authorList>
    </citation>
    <scope>NUCLEOTIDE SEQUENCE [LARGE SCALE GENOMIC DNA]</scope>
    <source>
        <strain evidence="4 11">MS 17-88</strain>
    </source>
</reference>
<evidence type="ECO:0000313" key="9">
    <source>
        <dbReference type="Proteomes" id="UP000076809"/>
    </source>
</evidence>
<dbReference type="RefSeq" id="WP_005360277.1">
    <property type="nucleotide sequence ID" value="NZ_AP022281.1"/>
</dbReference>
<sequence>MPRHHALLGLLALLPLAANAAYRFDVPDYLARLPEQTYRIVEQNFNTLYQQTDFTPLITNSYFNGSHLYKFVGVPLAISAQSGFQLEVFGQVYNRASQAYMHLSEDMSLYRVMRVDLMGNPNDQLAIGFGLGVPITPLLTLKAIASGSDIPGYGSAKYAVGFEWRY</sequence>
<dbReference type="EMBL" id="CP033604">
    <property type="protein sequence ID" value="AYV39318.1"/>
    <property type="molecule type" value="Genomic_DNA"/>
</dbReference>
<dbReference type="EMBL" id="CP014774">
    <property type="protein sequence ID" value="ANB55076.1"/>
    <property type="molecule type" value="Genomic_DNA"/>
</dbReference>
<dbReference type="Proteomes" id="UP000267614">
    <property type="component" value="Chromosome"/>
</dbReference>
<keyword evidence="1" id="KW-0732">Signal</keyword>
<dbReference type="Proteomes" id="UP000323129">
    <property type="component" value="Unassembled WGS sequence"/>
</dbReference>
<dbReference type="eggNOG" id="ENOG5034BUS">
    <property type="taxonomic scope" value="Bacteria"/>
</dbReference>
<reference evidence="6" key="6">
    <citation type="journal article" date="2019" name="PLoS ONE">
        <title>Identification and characterization of putative Aeromonas spp. T3SS effectors.</title>
        <authorList>
            <person name="Rangel L.T."/>
            <person name="Marden J."/>
            <person name="Colston S."/>
            <person name="Setubal J.C."/>
            <person name="Graf J."/>
            <person name="Gogarten J.P."/>
        </authorList>
    </citation>
    <scope>NUCLEOTIDE SEQUENCE</scope>
    <source>
        <strain evidence="6">BAQ071013-135</strain>
    </source>
</reference>
<evidence type="ECO:0000313" key="8">
    <source>
        <dbReference type="EMBL" id="VXA84386.1"/>
    </source>
</evidence>
<feature type="chain" id="PRO_5015044663" evidence="1">
    <location>
        <begin position="21"/>
        <end position="166"/>
    </location>
</feature>
<reference evidence="5 12" key="7">
    <citation type="submission" date="2019-04" db="EMBL/GenBank/DDBJ databases">
        <title>Comparative genomics of Aeromonas veronii strains pathogenic to fish.</title>
        <authorList>
            <person name="Cascarano M.C."/>
            <person name="Smyrli M."/>
            <person name="Katharios P."/>
        </authorList>
    </citation>
    <scope>NUCLEOTIDE SEQUENCE [LARGE SCALE GENOMIC DNA]</scope>
    <source>
        <strain evidence="5 12">XU1</strain>
    </source>
</reference>
<protein>
    <submittedName>
        <fullName evidence="8">Uncharacterized protein</fullName>
    </submittedName>
</protein>
<reference evidence="2 9" key="1">
    <citation type="journal article" date="2016" name="J. Clin. Microbiol.">
        <title>Detection and Whole-Genome Sequencing of Carbapenemase-Producing Aeromonas hydrophila Isolates from Routine Perirectal Surveillance Culture.</title>
        <authorList>
            <person name="Hughes H.Y."/>
            <person name="Conlan S.P."/>
            <person name="Lau A.F."/>
            <person name="Dekker J.P."/>
            <person name="Michelin A.V."/>
            <person name="Youn J.H."/>
            <person name="Henderson D.K."/>
            <person name="Frank K.M."/>
            <person name="Segre J.A."/>
            <person name="Palmore T.N."/>
        </authorList>
    </citation>
    <scope>NUCLEOTIDE SEQUENCE [LARGE SCALE GENOMIC DNA]</scope>
    <source>
        <strain evidence="2 9">AVNIH1</strain>
    </source>
</reference>
<accession>A0A653KYY9</accession>
<dbReference type="EMBL" id="NQMC01000075">
    <property type="protein sequence ID" value="TYD41208.1"/>
    <property type="molecule type" value="Genomic_DNA"/>
</dbReference>
<evidence type="ECO:0000256" key="1">
    <source>
        <dbReference type="SAM" id="SignalP"/>
    </source>
</evidence>
<dbReference type="KEGG" id="avo:AMS64_10160"/>
<accession>A0A0T6T4D1</accession>
<proteinExistence type="predicted"/>
<dbReference type="GeneID" id="60844009"/>
<dbReference type="EMBL" id="CABWLC010000009">
    <property type="protein sequence ID" value="VXA84386.1"/>
    <property type="molecule type" value="Genomic_DNA"/>
</dbReference>
<evidence type="ECO:0000313" key="3">
    <source>
        <dbReference type="EMBL" id="AYV39318.1"/>
    </source>
</evidence>
<evidence type="ECO:0000313" key="12">
    <source>
        <dbReference type="Proteomes" id="UP000309618"/>
    </source>
</evidence>
<evidence type="ECO:0000313" key="7">
    <source>
        <dbReference type="EMBL" id="TYD41208.1"/>
    </source>
</evidence>
<evidence type="ECO:0000313" key="4">
    <source>
        <dbReference type="EMBL" id="RKJ92236.1"/>
    </source>
</evidence>
<organism evidence="8 14">
    <name type="scientific">Aeromonas veronii</name>
    <dbReference type="NCBI Taxonomy" id="654"/>
    <lineage>
        <taxon>Bacteria</taxon>
        <taxon>Pseudomonadati</taxon>
        <taxon>Pseudomonadota</taxon>
        <taxon>Gammaproteobacteria</taxon>
        <taxon>Aeromonadales</taxon>
        <taxon>Aeromonadaceae</taxon>
        <taxon>Aeromonas</taxon>
    </lineage>
</organism>
<feature type="signal peptide" evidence="1">
    <location>
        <begin position="1"/>
        <end position="20"/>
    </location>
</feature>
<evidence type="ECO:0000313" key="14">
    <source>
        <dbReference type="Proteomes" id="UP000439123"/>
    </source>
</evidence>